<organism evidence="7 8">
    <name type="scientific">Amazona collaria</name>
    <name type="common">yellow-billed parrot</name>
    <dbReference type="NCBI Taxonomy" id="241587"/>
    <lineage>
        <taxon>Eukaryota</taxon>
        <taxon>Metazoa</taxon>
        <taxon>Chordata</taxon>
        <taxon>Craniata</taxon>
        <taxon>Vertebrata</taxon>
        <taxon>Euteleostomi</taxon>
        <taxon>Archelosauria</taxon>
        <taxon>Archosauria</taxon>
        <taxon>Dinosauria</taxon>
        <taxon>Saurischia</taxon>
        <taxon>Theropoda</taxon>
        <taxon>Coelurosauria</taxon>
        <taxon>Aves</taxon>
        <taxon>Neognathae</taxon>
        <taxon>Neoaves</taxon>
        <taxon>Telluraves</taxon>
        <taxon>Australaves</taxon>
        <taxon>Psittaciformes</taxon>
        <taxon>Psittacidae</taxon>
        <taxon>Amazona</taxon>
    </lineage>
</organism>
<comment type="similarity">
    <text evidence="2">Belongs to the universal ribosomal protein uS3 family.</text>
</comment>
<dbReference type="PANTHER" id="PTHR21244:SF1">
    <property type="entry name" value="SMALL RIBOSOMAL SUBUNIT PROTEIN US3M"/>
    <property type="match status" value="1"/>
</dbReference>
<dbReference type="Pfam" id="PF14955">
    <property type="entry name" value="MRP-S24"/>
    <property type="match status" value="1"/>
</dbReference>
<comment type="subcellular location">
    <subcellularLocation>
        <location evidence="1">Mitochondrion</location>
    </subcellularLocation>
</comment>
<evidence type="ECO:0000256" key="2">
    <source>
        <dbReference type="ARBA" id="ARBA00010761"/>
    </source>
</evidence>
<accession>A0A8B9FQ97</accession>
<keyword evidence="5" id="KW-0496">Mitochondrion</keyword>
<dbReference type="PANTHER" id="PTHR21244">
    <property type="entry name" value="MITOCHONDRIAL 28S RIBOSOMAL PROTEIN S24"/>
    <property type="match status" value="1"/>
</dbReference>
<evidence type="ECO:0000256" key="6">
    <source>
        <dbReference type="ARBA" id="ARBA00023274"/>
    </source>
</evidence>
<keyword evidence="3" id="KW-0809">Transit peptide</keyword>
<dbReference type="InterPro" id="IPR026146">
    <property type="entry name" value="Ribosomal_uS3m"/>
</dbReference>
<dbReference type="GO" id="GO:0005840">
    <property type="term" value="C:ribosome"/>
    <property type="evidence" value="ECO:0007669"/>
    <property type="project" value="UniProtKB-KW"/>
</dbReference>
<dbReference type="AlphaFoldDB" id="A0A8B9FQ97"/>
<protein>
    <submittedName>
        <fullName evidence="7">Mitochondrial ribosomal protein S24</fullName>
    </submittedName>
</protein>
<reference evidence="7" key="1">
    <citation type="submission" date="2025-08" db="UniProtKB">
        <authorList>
            <consortium name="Ensembl"/>
        </authorList>
    </citation>
    <scope>IDENTIFICATION</scope>
</reference>
<dbReference type="GO" id="GO:1990904">
    <property type="term" value="C:ribonucleoprotein complex"/>
    <property type="evidence" value="ECO:0007669"/>
    <property type="project" value="UniProtKB-KW"/>
</dbReference>
<evidence type="ECO:0000256" key="5">
    <source>
        <dbReference type="ARBA" id="ARBA00023128"/>
    </source>
</evidence>
<keyword evidence="6" id="KW-0687">Ribonucleoprotein</keyword>
<evidence type="ECO:0000256" key="1">
    <source>
        <dbReference type="ARBA" id="ARBA00004173"/>
    </source>
</evidence>
<dbReference type="Ensembl" id="ENSACOT00000012320.1">
    <property type="protein sequence ID" value="ENSACOP00000011895.1"/>
    <property type="gene ID" value="ENSACOG00000008281.1"/>
</dbReference>
<name>A0A8B9FQ97_9PSIT</name>
<evidence type="ECO:0000313" key="7">
    <source>
        <dbReference type="Ensembl" id="ENSACOP00000011895.1"/>
    </source>
</evidence>
<dbReference type="Proteomes" id="UP000694522">
    <property type="component" value="Unplaced"/>
</dbReference>
<dbReference type="GO" id="GO:0006412">
    <property type="term" value="P:translation"/>
    <property type="evidence" value="ECO:0007669"/>
    <property type="project" value="TreeGrafter"/>
</dbReference>
<dbReference type="GO" id="GO:0005739">
    <property type="term" value="C:mitochondrion"/>
    <property type="evidence" value="ECO:0007669"/>
    <property type="project" value="UniProtKB-SubCell"/>
</dbReference>
<evidence type="ECO:0000256" key="4">
    <source>
        <dbReference type="ARBA" id="ARBA00022980"/>
    </source>
</evidence>
<evidence type="ECO:0000313" key="8">
    <source>
        <dbReference type="Proteomes" id="UP000694522"/>
    </source>
</evidence>
<keyword evidence="4" id="KW-0689">Ribosomal protein</keyword>
<evidence type="ECO:0000256" key="3">
    <source>
        <dbReference type="ARBA" id="ARBA00022946"/>
    </source>
</evidence>
<proteinExistence type="inferred from homology"/>
<keyword evidence="8" id="KW-1185">Reference proteome</keyword>
<sequence length="172" mass="18482">MGGSVCGTGGALTHGRPQALPHIRPGPFGSRHLHSTAPCLKARAARVRVGKGDKPVTYEQAHGPHHIGHRKGWLSLHTGNLCSEPGAAQRALEDAFVRRFLRGTFPGALLAPLVLRRRGRALLVSALVARALPPSQLLFLQGYAEAVLSALYRSPVRIELLTLPAPPVYKHL</sequence>
<reference evidence="7" key="2">
    <citation type="submission" date="2025-09" db="UniProtKB">
        <authorList>
            <consortium name="Ensembl"/>
        </authorList>
    </citation>
    <scope>IDENTIFICATION</scope>
</reference>